<reference evidence="2" key="1">
    <citation type="submission" date="2016-11" db="EMBL/GenBank/DDBJ databases">
        <authorList>
            <person name="Varghese N."/>
            <person name="Submissions S."/>
        </authorList>
    </citation>
    <scope>NUCLEOTIDE SEQUENCE [LARGE SCALE GENOMIC DNA]</scope>
    <source>
        <strain evidence="2">DSM 26899</strain>
    </source>
</reference>
<name>A0A1M6YJS8_9FLAO</name>
<dbReference type="EMBL" id="FRAV01000013">
    <property type="protein sequence ID" value="SHL18269.1"/>
    <property type="molecule type" value="Genomic_DNA"/>
</dbReference>
<protein>
    <submittedName>
        <fullName evidence="1">Uncharacterized protein</fullName>
    </submittedName>
</protein>
<gene>
    <name evidence="1" type="ORF">SAMN05444267_101366</name>
</gene>
<proteinExistence type="predicted"/>
<dbReference type="AlphaFoldDB" id="A0A1M6YJS8"/>
<organism evidence="1 2">
    <name type="scientific">Chryseobacterium polytrichastri</name>
    <dbReference type="NCBI Taxonomy" id="1302687"/>
    <lineage>
        <taxon>Bacteria</taxon>
        <taxon>Pseudomonadati</taxon>
        <taxon>Bacteroidota</taxon>
        <taxon>Flavobacteriia</taxon>
        <taxon>Flavobacteriales</taxon>
        <taxon>Weeksellaceae</taxon>
        <taxon>Chryseobacterium group</taxon>
        <taxon>Chryseobacterium</taxon>
    </lineage>
</organism>
<accession>A0A1M6YJS8</accession>
<dbReference type="OrthoDB" id="1271311at2"/>
<evidence type="ECO:0000313" key="2">
    <source>
        <dbReference type="Proteomes" id="UP000184364"/>
    </source>
</evidence>
<dbReference type="STRING" id="1302687.SAMN05444267_101366"/>
<dbReference type="PROSITE" id="PS51257">
    <property type="entry name" value="PROKAR_LIPOPROTEIN"/>
    <property type="match status" value="1"/>
</dbReference>
<evidence type="ECO:0000313" key="1">
    <source>
        <dbReference type="EMBL" id="SHL18269.1"/>
    </source>
</evidence>
<dbReference type="Proteomes" id="UP000184364">
    <property type="component" value="Unassembled WGS sequence"/>
</dbReference>
<keyword evidence="2" id="KW-1185">Reference proteome</keyword>
<sequence>MKNIVFGILVVLFALISCKRDDEDSLQKIDQIFDLYMKNSAGQDLLNGKKAGSFSSYAVNDIFGDTDNSPVSIPLKMTSDSVFYMEYIAGAKRVILDSISPSDRTYRSRLALSLRRTVNNVADTVNDVVEIQYHWTPTVFEVSKVYYNGTLRFTKQPGMPNVVTIVK</sequence>